<keyword evidence="7" id="KW-1185">Reference proteome</keyword>
<keyword evidence="2" id="KW-1003">Cell membrane</keyword>
<reference evidence="6 7" key="1">
    <citation type="submission" date="2017-06" db="EMBL/GenBank/DDBJ databases">
        <authorList>
            <person name="Kim H.J."/>
            <person name="Triplett B.A."/>
        </authorList>
    </citation>
    <scope>NUCLEOTIDE SEQUENCE [LARGE SCALE GENOMIC DNA]</scope>
    <source>
        <strain evidence="6">FRACA_ARgP5</strain>
    </source>
</reference>
<keyword evidence="1" id="KW-0813">Transport</keyword>
<keyword evidence="4" id="KW-0862">Zinc</keyword>
<dbReference type="PANTHER" id="PTHR38344">
    <property type="entry name" value="UPF0753 PROTEIN AQ_863"/>
    <property type="match status" value="1"/>
</dbReference>
<dbReference type="Pfam" id="PF10070">
    <property type="entry name" value="DabA"/>
    <property type="match status" value="1"/>
</dbReference>
<sequence>MHHNTLHAFEDLPFQDAVVRASEVLGTRPFQTERAFAEHLRSGRIRADDVRAVLAPHDEVDGDVEVVPGGPTLAEFRFRRLTTLFEIPHGAGLRWLLDEEDVRHRCHPLVGDARRAALRPRSRLLGEVWEALERQRPPAPAAPAPARRRDQILLLLGVDTDEFVHPVLIRLCAAFLDQGIAYWRMPDREDGLLGVFRRLFGLPTERPDPVWSGLDRVLREQAAQGWTATRTVVWALHALQVPEPAWPATIRANLLSLRGWAGMVPSRGALPGGAYLRRSRLLRRGHGLSGPG</sequence>
<dbReference type="RefSeq" id="WP_101830037.1">
    <property type="nucleotide sequence ID" value="NZ_FZMO01000023.1"/>
</dbReference>
<dbReference type="PANTHER" id="PTHR38344:SF1">
    <property type="entry name" value="INORGANIC CARBON TRANSPORTER SUBUNIT DABA-RELATED"/>
    <property type="match status" value="1"/>
</dbReference>
<dbReference type="InterPro" id="IPR018752">
    <property type="entry name" value="DabA"/>
</dbReference>
<accession>A0A2I2KJT9</accession>
<dbReference type="GO" id="GO:0046872">
    <property type="term" value="F:metal ion binding"/>
    <property type="evidence" value="ECO:0007669"/>
    <property type="project" value="UniProtKB-KW"/>
</dbReference>
<evidence type="ECO:0000256" key="3">
    <source>
        <dbReference type="ARBA" id="ARBA00022723"/>
    </source>
</evidence>
<evidence type="ECO:0000256" key="2">
    <source>
        <dbReference type="ARBA" id="ARBA00022475"/>
    </source>
</evidence>
<evidence type="ECO:0000256" key="5">
    <source>
        <dbReference type="ARBA" id="ARBA00023136"/>
    </source>
</evidence>
<dbReference type="EMBL" id="FZMO01000023">
    <property type="protein sequence ID" value="SNQ45925.1"/>
    <property type="molecule type" value="Genomic_DNA"/>
</dbReference>
<gene>
    <name evidence="6" type="ORF">FRACA_1190006</name>
</gene>
<keyword evidence="3" id="KW-0479">Metal-binding</keyword>
<evidence type="ECO:0000256" key="1">
    <source>
        <dbReference type="ARBA" id="ARBA00022448"/>
    </source>
</evidence>
<evidence type="ECO:0000313" key="6">
    <source>
        <dbReference type="EMBL" id="SNQ45925.1"/>
    </source>
</evidence>
<evidence type="ECO:0000313" key="7">
    <source>
        <dbReference type="Proteomes" id="UP000234331"/>
    </source>
</evidence>
<name>A0A2I2KJT9_9ACTN</name>
<organism evidence="6 7">
    <name type="scientific">Frankia canadensis</name>
    <dbReference type="NCBI Taxonomy" id="1836972"/>
    <lineage>
        <taxon>Bacteria</taxon>
        <taxon>Bacillati</taxon>
        <taxon>Actinomycetota</taxon>
        <taxon>Actinomycetes</taxon>
        <taxon>Frankiales</taxon>
        <taxon>Frankiaceae</taxon>
        <taxon>Frankia</taxon>
    </lineage>
</organism>
<dbReference type="OrthoDB" id="9805101at2"/>
<dbReference type="AlphaFoldDB" id="A0A2I2KJT9"/>
<evidence type="ECO:0000256" key="4">
    <source>
        <dbReference type="ARBA" id="ARBA00022833"/>
    </source>
</evidence>
<dbReference type="Proteomes" id="UP000234331">
    <property type="component" value="Unassembled WGS sequence"/>
</dbReference>
<keyword evidence="5" id="KW-0472">Membrane</keyword>
<protein>
    <submittedName>
        <fullName evidence="6">Uncharacterized protein</fullName>
    </submittedName>
</protein>
<proteinExistence type="predicted"/>